<proteinExistence type="inferred from homology"/>
<dbReference type="PANTHER" id="PTHR43353">
    <property type="entry name" value="SUCCINATE-SEMIALDEHYDE DEHYDROGENASE, MITOCHONDRIAL"/>
    <property type="match status" value="1"/>
</dbReference>
<dbReference type="GO" id="GO:0009450">
    <property type="term" value="P:gamma-aminobutyric acid catabolic process"/>
    <property type="evidence" value="ECO:0007669"/>
    <property type="project" value="TreeGrafter"/>
</dbReference>
<comment type="similarity">
    <text evidence="3">Belongs to the aldehyde dehydrogenase family.</text>
</comment>
<gene>
    <name evidence="5" type="ORF">NLJ89_g5690</name>
</gene>
<feature type="active site" evidence="2">
    <location>
        <position position="256"/>
    </location>
</feature>
<dbReference type="PANTHER" id="PTHR43353:SF6">
    <property type="entry name" value="CYTOPLASMIC ALDEHYDE DEHYDROGENASE (EUROFUNG)"/>
    <property type="match status" value="1"/>
</dbReference>
<feature type="domain" description="Aldehyde dehydrogenase" evidence="4">
    <location>
        <begin position="14"/>
        <end position="471"/>
    </location>
</feature>
<dbReference type="AlphaFoldDB" id="A0A9W8K030"/>
<dbReference type="InterPro" id="IPR016163">
    <property type="entry name" value="Ald_DH_C"/>
</dbReference>
<name>A0A9W8K030_9AGAR</name>
<protein>
    <recommendedName>
        <fullName evidence="4">Aldehyde dehydrogenase domain-containing protein</fullName>
    </recommendedName>
</protein>
<dbReference type="GO" id="GO:0004777">
    <property type="term" value="F:succinate-semialdehyde dehydrogenase (NAD+) activity"/>
    <property type="evidence" value="ECO:0007669"/>
    <property type="project" value="TreeGrafter"/>
</dbReference>
<sequence>MSVPLTQLYIDGRFVPSSTGETFDVRSSYSGDVVGTAASASSTDCRAAIEAAAKAFKTWEQTSLVERRNIFLKAASIVETEEWGKKLLEVVPQETSCAPYWVAHHPGVVANMLRTQAGMVNFLRGELYPSETAPGAQAISQRRAKGVVFGIAPWNAPFPLTVNTIAAPIISGNTVVFKSSELSPRSQSLVVDLFEQAGLPAGIFNFISISRENAPALTAEIIAHPAIRITNFTGSDRVGKIIAMESARHLKPCVLELGGKAPAVVLDDANVIEAAKAIVWGAMAHSGQVCMSTERVIVQSGIADKIVSAIKELSSQLKAGDLLTDPAARLGVLFSETSADSVVQLLRDAKQHGAEIILGDISNQGAVVQPHLVTNVKPGMRIWEKESFGPVIVFAVVNTVDEAIELANASHYSLSASLWTSDLYAAQGIAARIRAGATSINGPTIHAEATDSLLGLGGASGYGRFHIESYTDKRVVVTHPLGRQYPLFM</sequence>
<dbReference type="Proteomes" id="UP001148786">
    <property type="component" value="Unassembled WGS sequence"/>
</dbReference>
<dbReference type="InterPro" id="IPR050740">
    <property type="entry name" value="Aldehyde_DH_Superfamily"/>
</dbReference>
<dbReference type="EMBL" id="JANKHO010000551">
    <property type="protein sequence ID" value="KAJ3508557.1"/>
    <property type="molecule type" value="Genomic_DNA"/>
</dbReference>
<dbReference type="OrthoDB" id="310895at2759"/>
<keyword evidence="6" id="KW-1185">Reference proteome</keyword>
<evidence type="ECO:0000256" key="1">
    <source>
        <dbReference type="ARBA" id="ARBA00023002"/>
    </source>
</evidence>
<dbReference type="Gene3D" id="3.40.605.10">
    <property type="entry name" value="Aldehyde Dehydrogenase, Chain A, domain 1"/>
    <property type="match status" value="1"/>
</dbReference>
<keyword evidence="1 3" id="KW-0560">Oxidoreductase</keyword>
<evidence type="ECO:0000313" key="5">
    <source>
        <dbReference type="EMBL" id="KAJ3508557.1"/>
    </source>
</evidence>
<reference evidence="5" key="1">
    <citation type="submission" date="2022-07" db="EMBL/GenBank/DDBJ databases">
        <title>Genome Sequence of Agrocybe chaxingu.</title>
        <authorList>
            <person name="Buettner E."/>
        </authorList>
    </citation>
    <scope>NUCLEOTIDE SEQUENCE</scope>
    <source>
        <strain evidence="5">MP-N11</strain>
    </source>
</reference>
<comment type="caution">
    <text evidence="5">The sequence shown here is derived from an EMBL/GenBank/DDBJ whole genome shotgun (WGS) entry which is preliminary data.</text>
</comment>
<evidence type="ECO:0000256" key="2">
    <source>
        <dbReference type="PROSITE-ProRule" id="PRU10007"/>
    </source>
</evidence>
<dbReference type="PROSITE" id="PS00687">
    <property type="entry name" value="ALDEHYDE_DEHYDR_GLU"/>
    <property type="match status" value="1"/>
</dbReference>
<dbReference type="Gene3D" id="3.40.309.10">
    <property type="entry name" value="Aldehyde Dehydrogenase, Chain A, domain 2"/>
    <property type="match status" value="1"/>
</dbReference>
<organism evidence="5 6">
    <name type="scientific">Agrocybe chaxingu</name>
    <dbReference type="NCBI Taxonomy" id="84603"/>
    <lineage>
        <taxon>Eukaryota</taxon>
        <taxon>Fungi</taxon>
        <taxon>Dikarya</taxon>
        <taxon>Basidiomycota</taxon>
        <taxon>Agaricomycotina</taxon>
        <taxon>Agaricomycetes</taxon>
        <taxon>Agaricomycetidae</taxon>
        <taxon>Agaricales</taxon>
        <taxon>Agaricineae</taxon>
        <taxon>Strophariaceae</taxon>
        <taxon>Agrocybe</taxon>
    </lineage>
</organism>
<dbReference type="InterPro" id="IPR015590">
    <property type="entry name" value="Aldehyde_DH_dom"/>
</dbReference>
<evidence type="ECO:0000256" key="3">
    <source>
        <dbReference type="RuleBase" id="RU003345"/>
    </source>
</evidence>
<dbReference type="SUPFAM" id="SSF53720">
    <property type="entry name" value="ALDH-like"/>
    <property type="match status" value="1"/>
</dbReference>
<dbReference type="Pfam" id="PF00171">
    <property type="entry name" value="Aldedh"/>
    <property type="match status" value="1"/>
</dbReference>
<evidence type="ECO:0000259" key="4">
    <source>
        <dbReference type="Pfam" id="PF00171"/>
    </source>
</evidence>
<accession>A0A9W8K030</accession>
<dbReference type="InterPro" id="IPR029510">
    <property type="entry name" value="Ald_DH_CS_GLU"/>
</dbReference>
<dbReference type="InterPro" id="IPR016162">
    <property type="entry name" value="Ald_DH_N"/>
</dbReference>
<evidence type="ECO:0000313" key="6">
    <source>
        <dbReference type="Proteomes" id="UP001148786"/>
    </source>
</evidence>
<dbReference type="InterPro" id="IPR016161">
    <property type="entry name" value="Ald_DH/histidinol_DH"/>
</dbReference>